<dbReference type="Proteomes" id="UP000749646">
    <property type="component" value="Unassembled WGS sequence"/>
</dbReference>
<feature type="region of interest" description="Disordered" evidence="5">
    <location>
        <begin position="155"/>
        <end position="181"/>
    </location>
</feature>
<dbReference type="GO" id="GO:0006351">
    <property type="term" value="P:DNA-templated transcription"/>
    <property type="evidence" value="ECO:0007669"/>
    <property type="project" value="InterPro"/>
</dbReference>
<evidence type="ECO:0000256" key="5">
    <source>
        <dbReference type="SAM" id="MobiDB-lite"/>
    </source>
</evidence>
<dbReference type="AlphaFoldDB" id="A0A9P6SSP2"/>
<dbReference type="SMART" id="SM00906">
    <property type="entry name" value="Fungal_trans"/>
    <property type="match status" value="1"/>
</dbReference>
<dbReference type="InterPro" id="IPR007219">
    <property type="entry name" value="XnlR_reg_dom"/>
</dbReference>
<comment type="subcellular location">
    <subcellularLocation>
        <location evidence="1">Nucleus</location>
    </subcellularLocation>
</comment>
<feature type="region of interest" description="Disordered" evidence="5">
    <location>
        <begin position="692"/>
        <end position="732"/>
    </location>
</feature>
<dbReference type="PANTHER" id="PTHR46910:SF3">
    <property type="entry name" value="HALOTOLERANCE PROTEIN 9-RELATED"/>
    <property type="match status" value="1"/>
</dbReference>
<evidence type="ECO:0000259" key="6">
    <source>
        <dbReference type="SMART" id="SM00906"/>
    </source>
</evidence>
<evidence type="ECO:0000313" key="7">
    <source>
        <dbReference type="EMBL" id="KAF9998181.1"/>
    </source>
</evidence>
<proteinExistence type="predicted"/>
<feature type="compositionally biased region" description="Polar residues" evidence="5">
    <location>
        <begin position="90"/>
        <end position="128"/>
    </location>
</feature>
<organism evidence="7 8">
    <name type="scientific">Modicella reniformis</name>
    <dbReference type="NCBI Taxonomy" id="1440133"/>
    <lineage>
        <taxon>Eukaryota</taxon>
        <taxon>Fungi</taxon>
        <taxon>Fungi incertae sedis</taxon>
        <taxon>Mucoromycota</taxon>
        <taxon>Mortierellomycotina</taxon>
        <taxon>Mortierellomycetes</taxon>
        <taxon>Mortierellales</taxon>
        <taxon>Mortierellaceae</taxon>
        <taxon>Modicella</taxon>
    </lineage>
</organism>
<dbReference type="GO" id="GO:0005634">
    <property type="term" value="C:nucleus"/>
    <property type="evidence" value="ECO:0007669"/>
    <property type="project" value="UniProtKB-SubCell"/>
</dbReference>
<dbReference type="InterPro" id="IPR050987">
    <property type="entry name" value="AtrR-like"/>
</dbReference>
<dbReference type="GO" id="GO:0003700">
    <property type="term" value="F:DNA-binding transcription factor activity"/>
    <property type="evidence" value="ECO:0007669"/>
    <property type="project" value="InterPro"/>
</dbReference>
<dbReference type="PANTHER" id="PTHR46910">
    <property type="entry name" value="TRANSCRIPTION FACTOR PDR1"/>
    <property type="match status" value="1"/>
</dbReference>
<feature type="non-terminal residue" evidence="7">
    <location>
        <position position="1"/>
    </location>
</feature>
<feature type="domain" description="Xylanolytic transcriptional activator regulatory" evidence="6">
    <location>
        <begin position="355"/>
        <end position="428"/>
    </location>
</feature>
<name>A0A9P6SSP2_9FUNG</name>
<keyword evidence="2" id="KW-0479">Metal-binding</keyword>
<protein>
    <submittedName>
        <fullName evidence="7">Transcriptional activator of fatty acid utilization</fullName>
    </submittedName>
</protein>
<dbReference type="Pfam" id="PF04082">
    <property type="entry name" value="Fungal_trans"/>
    <property type="match status" value="1"/>
</dbReference>
<feature type="compositionally biased region" description="Low complexity" evidence="5">
    <location>
        <begin position="698"/>
        <end position="716"/>
    </location>
</feature>
<feature type="region of interest" description="Disordered" evidence="5">
    <location>
        <begin position="90"/>
        <end position="134"/>
    </location>
</feature>
<keyword evidence="3" id="KW-0238">DNA-binding</keyword>
<sequence>MECTFLLGKAPAPKRKKAHSEVEILQERLQSIESAYSERLSQMESLLNKVMPGVQLDLVKGLPGPSTAKTSSVHQPTSISHSCRKTALTNDSEWVDSDSTAEVSQPPTPSWNNQTPSAFGAMESSTRSKASRVTDLKEETYEGCLLTPAGRGVALTRSPSTSIEHSFTPDTVPMESDGDDERDLGELAATMDKLRLFDASFYFGKGTMMFSSTDQNKFWDEEITFDVHDPPNFTIPPEAFVVPPLEVIDTLLDIYYSHYYVFLPMIQKTTLLQALEDRYEPQSIFLLNCVFMASALTADCNHPSCYSDPNDPKTLSTPFFERARIVLDFCLGVPRLSTVQGLVMLSRYPKIAGLGHHYIQQAILMALDLGLHRKCDRWIPDEQVQEMRKRLFWCVYVVDSASAGITGRRPLIDGNEVDVPMVVPSTTEGEVEYTNTLFLVHMCTLWSIFRNVKQCIFNAVEVQDMVPGSLPKSYEQKLIQWQLQLPAALRFSFDIEAGDPEAMYNARGGESNEGIDICVKSASKITEIAKVLVNTYTRAFETIEVPEYAMANAVRIHVMFMKSPDPKVAEQSQANVDYMMRFFREFYSSPRANVEDQMINCLLSFFDEFMHTIKGGASDSTAHICASAIKSMVIAKRSKISAGHNQQGSDGKNLSRLVKIGREERAKARVNSMTPPQKKRVHDTQYESLPLFDVQRNQAQQQGSISGIASSPSIGQDDSEINSPPGKFQKVS</sequence>
<gene>
    <name evidence="7" type="primary">CTF1_2</name>
    <name evidence="7" type="ORF">BGZ65_006299</name>
</gene>
<keyword evidence="8" id="KW-1185">Reference proteome</keyword>
<dbReference type="OrthoDB" id="4161332at2759"/>
<feature type="compositionally biased region" description="Polar residues" evidence="5">
    <location>
        <begin position="157"/>
        <end position="169"/>
    </location>
</feature>
<evidence type="ECO:0000256" key="2">
    <source>
        <dbReference type="ARBA" id="ARBA00022723"/>
    </source>
</evidence>
<reference evidence="7" key="1">
    <citation type="journal article" date="2020" name="Fungal Divers.">
        <title>Resolving the Mortierellaceae phylogeny through synthesis of multi-gene phylogenetics and phylogenomics.</title>
        <authorList>
            <person name="Vandepol N."/>
            <person name="Liber J."/>
            <person name="Desiro A."/>
            <person name="Na H."/>
            <person name="Kennedy M."/>
            <person name="Barry K."/>
            <person name="Grigoriev I.V."/>
            <person name="Miller A.N."/>
            <person name="O'Donnell K."/>
            <person name="Stajich J.E."/>
            <person name="Bonito G."/>
        </authorList>
    </citation>
    <scope>NUCLEOTIDE SEQUENCE</scope>
    <source>
        <strain evidence="7">MES-2147</strain>
    </source>
</reference>
<evidence type="ECO:0000256" key="1">
    <source>
        <dbReference type="ARBA" id="ARBA00004123"/>
    </source>
</evidence>
<evidence type="ECO:0000256" key="3">
    <source>
        <dbReference type="ARBA" id="ARBA00023125"/>
    </source>
</evidence>
<dbReference type="GO" id="GO:0008270">
    <property type="term" value="F:zinc ion binding"/>
    <property type="evidence" value="ECO:0007669"/>
    <property type="project" value="InterPro"/>
</dbReference>
<evidence type="ECO:0000313" key="8">
    <source>
        <dbReference type="Proteomes" id="UP000749646"/>
    </source>
</evidence>
<accession>A0A9P6SSP2</accession>
<dbReference type="GO" id="GO:0003677">
    <property type="term" value="F:DNA binding"/>
    <property type="evidence" value="ECO:0007669"/>
    <property type="project" value="UniProtKB-KW"/>
</dbReference>
<dbReference type="EMBL" id="JAAAHW010000896">
    <property type="protein sequence ID" value="KAF9998181.1"/>
    <property type="molecule type" value="Genomic_DNA"/>
</dbReference>
<keyword evidence="4" id="KW-0539">Nucleus</keyword>
<comment type="caution">
    <text evidence="7">The sequence shown here is derived from an EMBL/GenBank/DDBJ whole genome shotgun (WGS) entry which is preliminary data.</text>
</comment>
<dbReference type="CDD" id="cd12148">
    <property type="entry name" value="fungal_TF_MHR"/>
    <property type="match status" value="1"/>
</dbReference>
<evidence type="ECO:0000256" key="4">
    <source>
        <dbReference type="ARBA" id="ARBA00023242"/>
    </source>
</evidence>